<organism evidence="1">
    <name type="scientific">Graphocephala atropunctata</name>
    <dbReference type="NCBI Taxonomy" id="36148"/>
    <lineage>
        <taxon>Eukaryota</taxon>
        <taxon>Metazoa</taxon>
        <taxon>Ecdysozoa</taxon>
        <taxon>Arthropoda</taxon>
        <taxon>Hexapoda</taxon>
        <taxon>Insecta</taxon>
        <taxon>Pterygota</taxon>
        <taxon>Neoptera</taxon>
        <taxon>Paraneoptera</taxon>
        <taxon>Hemiptera</taxon>
        <taxon>Auchenorrhyncha</taxon>
        <taxon>Membracoidea</taxon>
        <taxon>Cicadellidae</taxon>
        <taxon>Cicadellinae</taxon>
        <taxon>Cicadellini</taxon>
        <taxon>Graphocephala</taxon>
    </lineage>
</organism>
<feature type="non-terminal residue" evidence="1">
    <location>
        <position position="1"/>
    </location>
</feature>
<reference evidence="1" key="1">
    <citation type="submission" date="2015-11" db="EMBL/GenBank/DDBJ databases">
        <title>De novo transcriptome assembly of four potential Pierce s Disease insect vectors from Arizona vineyards.</title>
        <authorList>
            <person name="Tassone E.E."/>
        </authorList>
    </citation>
    <scope>NUCLEOTIDE SEQUENCE</scope>
</reference>
<dbReference type="EMBL" id="GEBQ01029099">
    <property type="protein sequence ID" value="JAT10878.1"/>
    <property type="molecule type" value="Transcribed_RNA"/>
</dbReference>
<dbReference type="AlphaFoldDB" id="A0A1B6KHD4"/>
<protein>
    <submittedName>
        <fullName evidence="1">Uncharacterized protein</fullName>
    </submittedName>
</protein>
<proteinExistence type="predicted"/>
<gene>
    <name evidence="1" type="ORF">g.4757</name>
</gene>
<accession>A0A1B6KHD4</accession>
<evidence type="ECO:0000313" key="1">
    <source>
        <dbReference type="EMBL" id="JAT10878.1"/>
    </source>
</evidence>
<sequence length="412" mass="43104">QPKSGPHFIDMPSPNKGCVGDNIKDPVGGNYPCIGPDNIPLNPNGMTRMSVGNGNKVSHFDPITSLAQMSQQLTNNVGSSPVNQPGGMIGPSQGMHPGMMPFNSSGSNTIHMMPMNEMSVCPGPGQDMGSPGVGVGVRLGNPQMATHPHAFSPGSVGNGVSVNRMPCPSVSPKPNIMQGVYNGPPGPRLVSRTPVPNSYNGANIQVKPSAPNTIQYLPTRPQQGAAGPRGPPSLEFLHRFSNPLSNLDAKVPTHNLQYFPNNYQPNNSGGYVLGNINCGGLGQGPGNVVMRGTLRGGSGGMMRVGVPNMPGFSGNEQMFPNPSGSSCQMFVPSSKGSPLGMGGMAPEASQPLPPSMGQANNFKNSSFIGPTTADPNYAQQFHNFQQQLYATNTRSQLGNQAMGANQQFFVPK</sequence>
<name>A0A1B6KHD4_9HEMI</name>